<dbReference type="PANTHER" id="PTHR15348:SF3">
    <property type="entry name" value="AT-RICH INTERACTIVE DOMAIN-CONTAINING PROTEIN 3B"/>
    <property type="match status" value="1"/>
</dbReference>
<name>A0A4U1F0R6_MONMO</name>
<dbReference type="InterPro" id="IPR023334">
    <property type="entry name" value="REKLES_domain"/>
</dbReference>
<evidence type="ECO:0000256" key="6">
    <source>
        <dbReference type="ARBA" id="ARBA00058617"/>
    </source>
</evidence>
<keyword evidence="3 8" id="KW-0238">DNA-binding</keyword>
<comment type="caution">
    <text evidence="12">The sequence shown here is derived from an EMBL/GenBank/DDBJ whole genome shotgun (WGS) entry which is preliminary data.</text>
</comment>
<dbReference type="SMART" id="SM00501">
    <property type="entry name" value="BRIGHT"/>
    <property type="match status" value="1"/>
</dbReference>
<dbReference type="EMBL" id="RWIC01000526">
    <property type="protein sequence ID" value="TKC42799.1"/>
    <property type="molecule type" value="Genomic_DNA"/>
</dbReference>
<feature type="compositionally biased region" description="Low complexity" evidence="9">
    <location>
        <begin position="28"/>
        <end position="49"/>
    </location>
</feature>
<feature type="compositionally biased region" description="Low complexity" evidence="9">
    <location>
        <begin position="614"/>
        <end position="642"/>
    </location>
</feature>
<dbReference type="AlphaFoldDB" id="A0A4U1F0R6"/>
<organism evidence="12 13">
    <name type="scientific">Monodon monoceros</name>
    <name type="common">Narwhal</name>
    <name type="synonym">Ceratodon monodon</name>
    <dbReference type="NCBI Taxonomy" id="40151"/>
    <lineage>
        <taxon>Eukaryota</taxon>
        <taxon>Metazoa</taxon>
        <taxon>Chordata</taxon>
        <taxon>Craniata</taxon>
        <taxon>Vertebrata</taxon>
        <taxon>Euteleostomi</taxon>
        <taxon>Mammalia</taxon>
        <taxon>Eutheria</taxon>
        <taxon>Laurasiatheria</taxon>
        <taxon>Artiodactyla</taxon>
        <taxon>Whippomorpha</taxon>
        <taxon>Cetacea</taxon>
        <taxon>Odontoceti</taxon>
        <taxon>Monodontidae</taxon>
        <taxon>Monodon</taxon>
    </lineage>
</organism>
<dbReference type="InterPro" id="IPR001606">
    <property type="entry name" value="ARID_dom"/>
</dbReference>
<dbReference type="PROSITE" id="PS51011">
    <property type="entry name" value="ARID"/>
    <property type="match status" value="1"/>
</dbReference>
<keyword evidence="2 8" id="KW-0805">Transcription regulation</keyword>
<evidence type="ECO:0000256" key="3">
    <source>
        <dbReference type="ARBA" id="ARBA00023125"/>
    </source>
</evidence>
<feature type="region of interest" description="Disordered" evidence="9">
    <location>
        <begin position="614"/>
        <end position="651"/>
    </location>
</feature>
<dbReference type="GO" id="GO:0003677">
    <property type="term" value="F:DNA binding"/>
    <property type="evidence" value="ECO:0007669"/>
    <property type="project" value="UniProtKB-UniRule"/>
</dbReference>
<evidence type="ECO:0000259" key="10">
    <source>
        <dbReference type="PROSITE" id="PS51011"/>
    </source>
</evidence>
<evidence type="ECO:0000256" key="8">
    <source>
        <dbReference type="RuleBase" id="RU369100"/>
    </source>
</evidence>
<protein>
    <recommendedName>
        <fullName evidence="8">AT-rich interactive domain-containing protein 3</fullName>
        <shortName evidence="8">ARID domain-containing protein</shortName>
    </recommendedName>
</protein>
<evidence type="ECO:0000256" key="7">
    <source>
        <dbReference type="ARBA" id="ARBA00065865"/>
    </source>
</evidence>
<comment type="function">
    <text evidence="6">Transcription factor involved in monocyte-to-macrophage differentiation. Forms a complex with NPM1 to translocate to the nucleus, acting as a transcription factor that promotes the expression of the genes involved in macrophage differentiation, such as STAT3, STAT1 and JUNB.</text>
</comment>
<evidence type="ECO:0000313" key="12">
    <source>
        <dbReference type="EMBL" id="TKC42799.1"/>
    </source>
</evidence>
<evidence type="ECO:0000256" key="1">
    <source>
        <dbReference type="ARBA" id="ARBA00004123"/>
    </source>
</evidence>
<comment type="subunit">
    <text evidence="7">Interacts (via REKLES DOMAIN) with NPM1; the interaction mediates ARID3C nuclear shuttling.</text>
</comment>
<feature type="region of interest" description="Disordered" evidence="9">
    <location>
        <begin position="463"/>
        <end position="483"/>
    </location>
</feature>
<dbReference type="InterPro" id="IPR036431">
    <property type="entry name" value="ARID_dom_sf"/>
</dbReference>
<feature type="region of interest" description="Disordered" evidence="9">
    <location>
        <begin position="19"/>
        <end position="54"/>
    </location>
</feature>
<proteinExistence type="predicted"/>
<dbReference type="SUPFAM" id="SSF46774">
    <property type="entry name" value="ARID-like"/>
    <property type="match status" value="1"/>
</dbReference>
<dbReference type="FunFam" id="1.10.150.60:FF:000007">
    <property type="entry name" value="AT-rich interactive domain-containing protein 3C"/>
    <property type="match status" value="1"/>
</dbReference>
<evidence type="ECO:0000256" key="2">
    <source>
        <dbReference type="ARBA" id="ARBA00023015"/>
    </source>
</evidence>
<comment type="subcellular location">
    <subcellularLocation>
        <location evidence="1 8">Nucleus</location>
    </subcellularLocation>
</comment>
<evidence type="ECO:0000313" key="13">
    <source>
        <dbReference type="Proteomes" id="UP000308365"/>
    </source>
</evidence>
<comment type="subunit">
    <text evidence="8">Homodimer.</text>
</comment>
<feature type="non-terminal residue" evidence="12">
    <location>
        <position position="1"/>
    </location>
</feature>
<keyword evidence="5 8" id="KW-0539">Nucleus</keyword>
<keyword evidence="4" id="KW-0804">Transcription</keyword>
<feature type="region of interest" description="Disordered" evidence="9">
    <location>
        <begin position="106"/>
        <end position="128"/>
    </location>
</feature>
<reference evidence="13" key="1">
    <citation type="journal article" date="2019" name="IScience">
        <title>Narwhal Genome Reveals Long-Term Low Genetic Diversity despite Current Large Abundance Size.</title>
        <authorList>
            <person name="Westbury M.V."/>
            <person name="Petersen B."/>
            <person name="Garde E."/>
            <person name="Heide-Jorgensen M.P."/>
            <person name="Lorenzen E.D."/>
        </authorList>
    </citation>
    <scope>NUCLEOTIDE SEQUENCE [LARGE SCALE GENOMIC DNA]</scope>
</reference>
<dbReference type="Gene3D" id="1.10.150.60">
    <property type="entry name" value="ARID DNA-binding domain"/>
    <property type="match status" value="1"/>
</dbReference>
<dbReference type="Pfam" id="PF01388">
    <property type="entry name" value="ARID"/>
    <property type="match status" value="1"/>
</dbReference>
<feature type="compositionally biased region" description="Basic and acidic residues" evidence="9">
    <location>
        <begin position="207"/>
        <end position="217"/>
    </location>
</feature>
<feature type="domain" description="REKLES" evidence="11">
    <location>
        <begin position="509"/>
        <end position="607"/>
    </location>
</feature>
<dbReference type="GO" id="GO:0005634">
    <property type="term" value="C:nucleus"/>
    <property type="evidence" value="ECO:0007669"/>
    <property type="project" value="UniProtKB-SubCell"/>
</dbReference>
<dbReference type="PROSITE" id="PS51486">
    <property type="entry name" value="REKLES"/>
    <property type="match status" value="1"/>
</dbReference>
<dbReference type="SMART" id="SM01014">
    <property type="entry name" value="ARID"/>
    <property type="match status" value="1"/>
</dbReference>
<accession>A0A4U1F0R6</accession>
<evidence type="ECO:0000256" key="5">
    <source>
        <dbReference type="ARBA" id="ARBA00023242"/>
    </source>
</evidence>
<evidence type="ECO:0000259" key="11">
    <source>
        <dbReference type="PROSITE" id="PS51486"/>
    </source>
</evidence>
<feature type="region of interest" description="Disordered" evidence="9">
    <location>
        <begin position="192"/>
        <end position="230"/>
    </location>
</feature>
<dbReference type="InterPro" id="IPR045147">
    <property type="entry name" value="ARI3A/B/C"/>
</dbReference>
<sequence length="651" mass="69880">FLTSWAFHCTTVDVIYDVRVTPPPSRPGPATRPRGAASGAGPAPAVAPGCGEVRNAAAAPGPEWLPLSPLADPERPVQMDAREKQVQQMRETPFLYAQKLVTQQTHLSATPGRPSGSPALGPLARVPPAPGVARVFERSKVNSEPEEEEGGLEDEDGVDEVAEVAEKETQAASKYFHVQKVARQDPRAAPVSGLLLPAPELPPHGQQAKEDHTKDAPKASASVSTAGQPGWNLDEQLKQNGGLAWSDDADGGRGREISRDFAKLYELDSDPERKEFLDDLFVFMQKRDLWTYFQLCKRVGIHRCLLSLHGNDTTLCFSLCTITGTPINRIPIMAKQILDLYMLYKLVTEKGGLVEIINKKIWREITKGLNLPTSITSAAFTLRTQYMKYLYAYECEKKALSSPAELQAAIDGNRREGRRPSYSSSLFGYSPAAASAAAAGAPALLSPPKIRFPILGLGSGSGTNASGPRISPATTLRKGDGVPVTTVPVPNRLAVPVTLASQQAGTRTATLEQLRERLESGEPPEKKASRLSEEEQRLVQQAFQRNFFSMARQLPMKIRINGRAEDRAEASAAAVNLTTSSIGSINMSVDIDGTTYAGVLFAQKPVVHLIAGSAPQSIGSSASSSSSSHCSPSPTSSRGTPSAEPSTSWSL</sequence>
<dbReference type="Proteomes" id="UP000308365">
    <property type="component" value="Unassembled WGS sequence"/>
</dbReference>
<feature type="domain" description="ARID" evidence="10">
    <location>
        <begin position="306"/>
        <end position="398"/>
    </location>
</feature>
<dbReference type="PANTHER" id="PTHR15348">
    <property type="entry name" value="AT-RICH INTERACTIVE DOMAIN-CONTAINING PROTEIN ARID DOMAIN- CONTAINING PROTEIN DEAD RINGER PROTEIN B-CELL REGULATOR OF IGH TRANSCRIPTION BRIGHT"/>
    <property type="match status" value="1"/>
</dbReference>
<evidence type="ECO:0000256" key="4">
    <source>
        <dbReference type="ARBA" id="ARBA00023163"/>
    </source>
</evidence>
<gene>
    <name evidence="12" type="ORF">EI555_003868</name>
</gene>
<dbReference type="GO" id="GO:0006357">
    <property type="term" value="P:regulation of transcription by RNA polymerase II"/>
    <property type="evidence" value="ECO:0007669"/>
    <property type="project" value="InterPro"/>
</dbReference>
<evidence type="ECO:0000256" key="9">
    <source>
        <dbReference type="SAM" id="MobiDB-lite"/>
    </source>
</evidence>